<keyword evidence="4" id="KW-1185">Reference proteome</keyword>
<feature type="region of interest" description="Disordered" evidence="1">
    <location>
        <begin position="54"/>
        <end position="75"/>
    </location>
</feature>
<dbReference type="GO" id="GO:0015074">
    <property type="term" value="P:DNA integration"/>
    <property type="evidence" value="ECO:0007669"/>
    <property type="project" value="InterPro"/>
</dbReference>
<evidence type="ECO:0000313" key="3">
    <source>
        <dbReference type="EnsemblMetazoa" id="XP_038069094.1"/>
    </source>
</evidence>
<dbReference type="PANTHER" id="PTHR47331">
    <property type="entry name" value="PHD-TYPE DOMAIN-CONTAINING PROTEIN"/>
    <property type="match status" value="1"/>
</dbReference>
<proteinExistence type="predicted"/>
<dbReference type="InterPro" id="IPR008042">
    <property type="entry name" value="Retrotrans_Pao"/>
</dbReference>
<feature type="compositionally biased region" description="Low complexity" evidence="1">
    <location>
        <begin position="14"/>
        <end position="29"/>
    </location>
</feature>
<dbReference type="OrthoDB" id="5987662at2759"/>
<feature type="region of interest" description="Disordered" evidence="1">
    <location>
        <begin position="1"/>
        <end position="32"/>
    </location>
</feature>
<feature type="compositionally biased region" description="Polar residues" evidence="1">
    <location>
        <begin position="772"/>
        <end position="788"/>
    </location>
</feature>
<accession>A0A914AZY8</accession>
<dbReference type="InterPro" id="IPR005312">
    <property type="entry name" value="DUF1759"/>
</dbReference>
<dbReference type="OMA" id="CECAAIV"/>
<dbReference type="InterPro" id="IPR040676">
    <property type="entry name" value="DUF5641"/>
</dbReference>
<dbReference type="GeneID" id="119738319"/>
<dbReference type="PROSITE" id="PS50994">
    <property type="entry name" value="INTEGRASE"/>
    <property type="match status" value="1"/>
</dbReference>
<dbReference type="PANTHER" id="PTHR47331:SF5">
    <property type="entry name" value="RIBONUCLEASE H"/>
    <property type="match status" value="1"/>
</dbReference>
<reference evidence="3" key="1">
    <citation type="submission" date="2022-11" db="UniProtKB">
        <authorList>
            <consortium name="EnsemblMetazoa"/>
        </authorList>
    </citation>
    <scope>IDENTIFICATION</scope>
</reference>
<feature type="compositionally biased region" description="Basic and acidic residues" evidence="1">
    <location>
        <begin position="752"/>
        <end position="768"/>
    </location>
</feature>
<dbReference type="InterPro" id="IPR036397">
    <property type="entry name" value="RNaseH_sf"/>
</dbReference>
<dbReference type="Pfam" id="PF03564">
    <property type="entry name" value="DUF1759"/>
    <property type="match status" value="1"/>
</dbReference>
<dbReference type="CDD" id="cd01644">
    <property type="entry name" value="RT_pepA17"/>
    <property type="match status" value="1"/>
</dbReference>
<feature type="region of interest" description="Disordered" evidence="1">
    <location>
        <begin position="1550"/>
        <end position="1574"/>
    </location>
</feature>
<dbReference type="SMART" id="SM00343">
    <property type="entry name" value="ZnF_C2HC"/>
    <property type="match status" value="2"/>
</dbReference>
<dbReference type="InterPro" id="IPR043502">
    <property type="entry name" value="DNA/RNA_pol_sf"/>
</dbReference>
<dbReference type="GO" id="GO:0003676">
    <property type="term" value="F:nucleic acid binding"/>
    <property type="evidence" value="ECO:0007669"/>
    <property type="project" value="InterPro"/>
</dbReference>
<dbReference type="GO" id="GO:0008270">
    <property type="term" value="F:zinc ion binding"/>
    <property type="evidence" value="ECO:0007669"/>
    <property type="project" value="InterPro"/>
</dbReference>
<evidence type="ECO:0000313" key="4">
    <source>
        <dbReference type="Proteomes" id="UP000887568"/>
    </source>
</evidence>
<dbReference type="InterPro" id="IPR001584">
    <property type="entry name" value="Integrase_cat-core"/>
</dbReference>
<dbReference type="InterPro" id="IPR001878">
    <property type="entry name" value="Znf_CCHC"/>
</dbReference>
<name>A0A914AZY8_PATMI</name>
<feature type="domain" description="Integrase catalytic" evidence="2">
    <location>
        <begin position="1845"/>
        <end position="2037"/>
    </location>
</feature>
<dbReference type="SUPFAM" id="SSF53098">
    <property type="entry name" value="Ribonuclease H-like"/>
    <property type="match status" value="1"/>
</dbReference>
<dbReference type="Pfam" id="PF18701">
    <property type="entry name" value="DUF5641"/>
    <property type="match status" value="1"/>
</dbReference>
<dbReference type="Gene3D" id="3.30.420.10">
    <property type="entry name" value="Ribonuclease H-like superfamily/Ribonuclease H"/>
    <property type="match status" value="1"/>
</dbReference>
<dbReference type="RefSeq" id="XP_038069094.1">
    <property type="nucleotide sequence ID" value="XM_038213166.1"/>
</dbReference>
<dbReference type="InterPro" id="IPR012337">
    <property type="entry name" value="RNaseH-like_sf"/>
</dbReference>
<evidence type="ECO:0000259" key="2">
    <source>
        <dbReference type="PROSITE" id="PS50994"/>
    </source>
</evidence>
<feature type="region of interest" description="Disordered" evidence="1">
    <location>
        <begin position="750"/>
        <end position="788"/>
    </location>
</feature>
<organism evidence="3 4">
    <name type="scientific">Patiria miniata</name>
    <name type="common">Bat star</name>
    <name type="synonym">Asterina miniata</name>
    <dbReference type="NCBI Taxonomy" id="46514"/>
    <lineage>
        <taxon>Eukaryota</taxon>
        <taxon>Metazoa</taxon>
        <taxon>Echinodermata</taxon>
        <taxon>Eleutherozoa</taxon>
        <taxon>Asterozoa</taxon>
        <taxon>Asteroidea</taxon>
        <taxon>Valvatacea</taxon>
        <taxon>Valvatida</taxon>
        <taxon>Asterinidae</taxon>
        <taxon>Patiria</taxon>
    </lineage>
</organism>
<feature type="compositionally biased region" description="Basic and acidic residues" evidence="1">
    <location>
        <begin position="1"/>
        <end position="11"/>
    </location>
</feature>
<dbReference type="SUPFAM" id="SSF56672">
    <property type="entry name" value="DNA/RNA polymerases"/>
    <property type="match status" value="1"/>
</dbReference>
<feature type="region of interest" description="Disordered" evidence="1">
    <location>
        <begin position="642"/>
        <end position="674"/>
    </location>
</feature>
<dbReference type="Pfam" id="PF05380">
    <property type="entry name" value="Peptidase_A17"/>
    <property type="match status" value="1"/>
</dbReference>
<dbReference type="Proteomes" id="UP000887568">
    <property type="component" value="Unplaced"/>
</dbReference>
<evidence type="ECO:0000256" key="1">
    <source>
        <dbReference type="SAM" id="MobiDB-lite"/>
    </source>
</evidence>
<sequence length="2166" mass="241887">MSSKDKTEKTEPGSPSTPIPFSISTPTTSYGDQEIGSAATLESTIGDHQLMKRKQGHIHEADTRSELSVRTKSSRRTCSSQLSMVSTKAALAAEAAALKTRLQYADAENAKKAELEMKHAELEKLRTMRDLQVTEAKLDAICRVQQEENAHPSISEMVEPEDKDVMMENYLGSFQTSNHNSDDCVVSEGLTTTGTHVVPTATTGTHVVPTATLGMQLAPTATTGTHVVPTTTSGMQLAPTATPGSYFAPTATTGTHVVPTATSGMHLAPTATPGSYFAPTATTGTHVVPTATLGMHLAPTATTGTHVVPTATSDMHLAPTATPGSYFAPTATTGTHVVPTATSGMHLAPTATPGSYFAPTATTGTHVVPTAIPGMQLAPTATIGTHVVPTATPGMQLAPTATTGTHVAHPATPGIQLVPTATTEPHSAEQSSTAHILGITKCLVDQLSLSRLPPPEPGLFSGDPLKFPSWKSSFETLIERRGIPPSERLHYLKKYLAGSAKDVVEGFFLLSEDDAYLKAKELLQQRFGDPFIVASAFRDKLDSWTKINSRDGTGLRRFADFLRQCEAAMQTIQSLKILNDERENRKLLTKIPEWLVARWSRKAAESKEIKKRFPPFSEFVSFITREANIACDPVTSLQSVKAIDKPDESNSSRTSRGKERGFEKRSSFSTDVTKATRERVSKPQTCFLCNKENHHLSECKIFLSKSLTERKDFVMKNGLCFGCLCRGHRSKECRYRKTCSTCAKKHPTALHGDVKKQDKQDAQTKPEHPPVVSTSSHTRISHLNKTSEGSKASMIVPVWISHQDSPERERLIYALLDTQSDTTFILDSTCKAIGAEGPKVQLLLSTMYSKNERVDSKKIEGLQVRGHDSEVGISLPATFTRDVMPANRSHIPTTRMADNWPHLQMMANELMPLSDCEIGLLIGYNCARALAPREVIPPTDDEPFAQRTDLGWGIVGIVNPDSDDCDNSVDPIGVSHRVLSCEAPYDDSDELAVQSHSLISFKTRVKEVISPLDITEMMSLDFSERPSEDKPFSQDDKKFLAKVKEGIHQRPDGYYEMPLPFRESSPDLPNNKSLALHRLNYLKCRFRKNPRFYDDYNSFVGDIIQKGHAERVPVGDCSSNKAGVWYIPHHGIYHPKKPGKIRVVFDCSATFKGVSLNGHLLQGPDMINNLVGILCRFRQNPIAFMCDVEQMFHQFKVNCEHRDYLRFLWWEGGDFNTDPLEYRMCVHLFGAVSSPGCANFGLKSIAEDYWSECGEQAAQFVQRDFYVDDGLKSVCCSSEAISLINQTKDLCSRGGLHLHKFVSNSRDVMECIEPKQRAKGIQDLDLIHDTLPVERALGVQWCVESDCFNFRITLQDKPLTRRGILSTIGSIYDPLGFVAPVLLTGRRILQDLCRNQVDWDSPLDDEIRSRWECWRGSLPRLEELKIPRCYQPDTFGNVVSRELHHFSDASTVGYAQCTYLRQTDDQNRVHCSLVMGKSRVTPLKLTTIPRLELTAAVVSVRVGSLLARELDIDARHFYWTDSKIVLGYINNETRRFHVFVANRAQQIRNHSDPSQWRHVASEENPADEGSRGITPSELATSKWLKGPAFLWEENLPMEQNPGYQLIEGDPEVRAVQVMATQSTLPAIDLTRFSDWRQAKRVIATCIDFKKRLQNRHERISPEVTQNDGQQMAAIPDKERLTVQDIQHAEIQILKLTQKEAFPRELHALSDLDVNDSDIDRHTARKRNRTLKKTSSLFRLDPFIDEDGVMRVGGRIQKAETSFGFKHPAILPRKHCVTEMIVRYFHQQVAHQGRGMTTQAVRSNGFWIIGCSSAVASLIHRCVKCRRLYSKPGEQKMANLPEDRLQPAPPFTYCGVDYFGPWTVKEGRREVKRYGVLFTCMASRAIHIEVANSLTTDAFINALRRFTAVRGSVRLLRSDQGTNFVGAESELKRALEEIDQTKVQHFLEGKGCDYPTTKMNAPSASHAGGVWERQIRSVRRVLNALVDQHGTQLDDESLRTLMCECAAIVNGRPLSVDNLNDPKSPEPLTPNHLLTLKSSVILPPPGTFQCVDVYSKKRWRRVQHLVNEFWARWKKEYLHTLQVRQKWTKEKPEVKVGDVVIIMDDNLPRNQWQLGRVTEVFPSTDGHVRRAKLAVADSTLDAKGKKTRPSRFLERPIQKLVVLLESQ</sequence>
<dbReference type="EnsemblMetazoa" id="XM_038213166.1">
    <property type="protein sequence ID" value="XP_038069094.1"/>
    <property type="gene ID" value="LOC119738319"/>
</dbReference>
<protein>
    <recommendedName>
        <fullName evidence="2">Integrase catalytic domain-containing protein</fullName>
    </recommendedName>
</protein>
<feature type="compositionally biased region" description="Basic and acidic residues" evidence="1">
    <location>
        <begin position="57"/>
        <end position="69"/>
    </location>
</feature>
<feature type="compositionally biased region" description="Basic and acidic residues" evidence="1">
    <location>
        <begin position="642"/>
        <end position="666"/>
    </location>
</feature>